<feature type="region of interest" description="Disordered" evidence="1">
    <location>
        <begin position="59"/>
        <end position="79"/>
    </location>
</feature>
<gene>
    <name evidence="3" type="primary">LOC111109952</name>
</gene>
<dbReference type="Proteomes" id="UP000694844">
    <property type="component" value="Chromosome 8"/>
</dbReference>
<reference evidence="3" key="1">
    <citation type="submission" date="2025-08" db="UniProtKB">
        <authorList>
            <consortium name="RefSeq"/>
        </authorList>
    </citation>
    <scope>IDENTIFICATION</scope>
    <source>
        <tissue evidence="3">Whole sample</tissue>
    </source>
</reference>
<keyword evidence="2" id="KW-1185">Reference proteome</keyword>
<protein>
    <submittedName>
        <fullName evidence="3">Uncharacterized protein LOC111109952</fullName>
    </submittedName>
</protein>
<dbReference type="KEGG" id="cvn:111109952"/>
<evidence type="ECO:0000313" key="2">
    <source>
        <dbReference type="Proteomes" id="UP000694844"/>
    </source>
</evidence>
<accession>A0A8B8BGK7</accession>
<dbReference type="RefSeq" id="XP_022301939.1">
    <property type="nucleotide sequence ID" value="XM_022446231.1"/>
</dbReference>
<organism evidence="2 3">
    <name type="scientific">Crassostrea virginica</name>
    <name type="common">Eastern oyster</name>
    <dbReference type="NCBI Taxonomy" id="6565"/>
    <lineage>
        <taxon>Eukaryota</taxon>
        <taxon>Metazoa</taxon>
        <taxon>Spiralia</taxon>
        <taxon>Lophotrochozoa</taxon>
        <taxon>Mollusca</taxon>
        <taxon>Bivalvia</taxon>
        <taxon>Autobranchia</taxon>
        <taxon>Pteriomorphia</taxon>
        <taxon>Ostreida</taxon>
        <taxon>Ostreoidea</taxon>
        <taxon>Ostreidae</taxon>
        <taxon>Crassostrea</taxon>
    </lineage>
</organism>
<feature type="compositionally biased region" description="Polar residues" evidence="1">
    <location>
        <begin position="59"/>
        <end position="68"/>
    </location>
</feature>
<name>A0A8B8BGK7_CRAVI</name>
<evidence type="ECO:0000313" key="3">
    <source>
        <dbReference type="RefSeq" id="XP_022301939.1"/>
    </source>
</evidence>
<dbReference type="GeneID" id="111109952"/>
<proteinExistence type="predicted"/>
<evidence type="ECO:0000256" key="1">
    <source>
        <dbReference type="SAM" id="MobiDB-lite"/>
    </source>
</evidence>
<sequence length="258" mass="29813">MEFHTYVKKEKTLVEEKIPLPSCIGLHEYAKPWKKAKSPEKRCRESSLEEIPTCPSKKSYMSTRAKTSVDSEEDNHSTKQPYISARWQDKEKEFLKEYMRTNPPLTPISNVYWREVAASLNKEFQTTRSGSSCRSFHKRDIVPEEINAQNEDTLRAITERGTQTDMSAFSSVDVGEHSMTDIEAEDQDIENIVESVKSQIRKLARSTKNGCSFRSLAREIYGVKALKEEIWHCFMLDIEDSLNLQRRRYTEGVNNSDG</sequence>
<dbReference type="AlphaFoldDB" id="A0A8B8BGK7"/>